<evidence type="ECO:0000256" key="7">
    <source>
        <dbReference type="ARBA" id="ARBA00023136"/>
    </source>
</evidence>
<evidence type="ECO:0000256" key="9">
    <source>
        <dbReference type="SAM" id="Phobius"/>
    </source>
</evidence>
<keyword evidence="3" id="KW-1003">Cell membrane</keyword>
<dbReference type="PANTHER" id="PTHR30574">
    <property type="entry name" value="INNER MEMBRANE PROTEIN YEDE"/>
    <property type="match status" value="1"/>
</dbReference>
<dbReference type="PATRIC" id="fig|1293439.3.peg.2923"/>
<keyword evidence="6 9" id="KW-1133">Transmembrane helix</keyword>
<comment type="caution">
    <text evidence="10">The sequence shown here is derived from an EMBL/GenBank/DDBJ whole genome shotgun (WGS) entry which is preliminary data.</text>
</comment>
<evidence type="ECO:0000256" key="6">
    <source>
        <dbReference type="ARBA" id="ARBA00022989"/>
    </source>
</evidence>
<feature type="transmembrane region" description="Helical" evidence="9">
    <location>
        <begin position="306"/>
        <end position="326"/>
    </location>
</feature>
<evidence type="ECO:0000313" key="11">
    <source>
        <dbReference type="Proteomes" id="UP000033411"/>
    </source>
</evidence>
<accession>A0A0F5QJB6</accession>
<comment type="subcellular location">
    <subcellularLocation>
        <location evidence="1">Cell inner membrane</location>
        <topology evidence="1">Multi-pass membrane protein</topology>
    </subcellularLocation>
</comment>
<keyword evidence="11" id="KW-1185">Reference proteome</keyword>
<feature type="transmembrane region" description="Helical" evidence="9">
    <location>
        <begin position="370"/>
        <end position="389"/>
    </location>
</feature>
<evidence type="ECO:0000256" key="1">
    <source>
        <dbReference type="ARBA" id="ARBA00004429"/>
    </source>
</evidence>
<dbReference type="RefSeq" id="WP_046139921.1">
    <property type="nucleotide sequence ID" value="NZ_LANJ01000004.1"/>
</dbReference>
<name>A0A0F5QJB6_9HYPH</name>
<feature type="transmembrane region" description="Helical" evidence="9">
    <location>
        <begin position="79"/>
        <end position="98"/>
    </location>
</feature>
<organism evidence="10 11">
    <name type="scientific">Devosia epidermidihirudinis</name>
    <dbReference type="NCBI Taxonomy" id="1293439"/>
    <lineage>
        <taxon>Bacteria</taxon>
        <taxon>Pseudomonadati</taxon>
        <taxon>Pseudomonadota</taxon>
        <taxon>Alphaproteobacteria</taxon>
        <taxon>Hyphomicrobiales</taxon>
        <taxon>Devosiaceae</taxon>
        <taxon>Devosia</taxon>
    </lineage>
</organism>
<comment type="similarity">
    <text evidence="8">Belongs to the TsuA/YedE (TC 9.B.102) family.</text>
</comment>
<dbReference type="OrthoDB" id="9794165at2"/>
<keyword evidence="5 9" id="KW-0812">Transmembrane</keyword>
<evidence type="ECO:0000256" key="3">
    <source>
        <dbReference type="ARBA" id="ARBA00022475"/>
    </source>
</evidence>
<proteinExistence type="inferred from homology"/>
<dbReference type="GO" id="GO:0005886">
    <property type="term" value="C:plasma membrane"/>
    <property type="evidence" value="ECO:0007669"/>
    <property type="project" value="UniProtKB-SubCell"/>
</dbReference>
<protein>
    <submittedName>
        <fullName evidence="10">Membrane protein</fullName>
    </submittedName>
</protein>
<feature type="transmembrane region" description="Helical" evidence="9">
    <location>
        <begin position="184"/>
        <end position="209"/>
    </location>
</feature>
<feature type="transmembrane region" description="Helical" evidence="9">
    <location>
        <begin position="151"/>
        <end position="172"/>
    </location>
</feature>
<dbReference type="PANTHER" id="PTHR30574:SF1">
    <property type="entry name" value="SULPHUR TRANSPORT DOMAIN-CONTAINING PROTEIN"/>
    <property type="match status" value="1"/>
</dbReference>
<evidence type="ECO:0000256" key="2">
    <source>
        <dbReference type="ARBA" id="ARBA00022448"/>
    </source>
</evidence>
<keyword evidence="4" id="KW-0997">Cell inner membrane</keyword>
<gene>
    <name evidence="10" type="ORF">WH87_02770</name>
</gene>
<feature type="transmembrane region" description="Helical" evidence="9">
    <location>
        <begin position="110"/>
        <end position="131"/>
    </location>
</feature>
<dbReference type="Proteomes" id="UP000033411">
    <property type="component" value="Unassembled WGS sequence"/>
</dbReference>
<evidence type="ECO:0000256" key="4">
    <source>
        <dbReference type="ARBA" id="ARBA00022519"/>
    </source>
</evidence>
<feature type="transmembrane region" description="Helical" evidence="9">
    <location>
        <begin position="45"/>
        <end position="67"/>
    </location>
</feature>
<reference evidence="10 11" key="1">
    <citation type="submission" date="2015-03" db="EMBL/GenBank/DDBJ databases">
        <authorList>
            <person name="Lepp D."/>
            <person name="Hassan Y.I."/>
            <person name="Li X.-Z."/>
            <person name="Zhou T."/>
        </authorList>
    </citation>
    <scope>NUCLEOTIDE SEQUENCE [LARGE SCALE GENOMIC DNA]</scope>
    <source>
        <strain evidence="10 11">E84</strain>
    </source>
</reference>
<sequence>MTISSPSATVTQRLPDQGVVWLAGGALFLGALVLTDIISLRMASLFLIGGLMGAALFHASFGFTGGWRRFVEDKRGVAIRAQLAMVALAALVFFPLLAQGEAFGQPLVGALAPVGVSVVVGASLFGLGMQLGGGCGSGTLFTVGGGSVRMLVTLAFFIIGALGGTAHLPYWLSLPALEPISLGASLGVPLGLGLTLAGLAAIAAITLLIERRAHGNVEPIGAPLPQKGKLLTGPWPLLFAALALAVLNVLTLIIAGHPWSITAGFGLWGAKIASAFGVSVADWEFWTWPGQARALQNSVLADTTSVMDFGIILGAALAAGLAGKFAPKVDLRLGSLIAAVLGGLMMGYGARLSFGCNIGALFSGIASGSVHGWVWMICAFAGSVLGIRLRPLFFGRGASK</sequence>
<feature type="transmembrane region" description="Helical" evidence="9">
    <location>
        <begin position="235"/>
        <end position="255"/>
    </location>
</feature>
<keyword evidence="2" id="KW-0813">Transport</keyword>
<dbReference type="EMBL" id="LANJ01000004">
    <property type="protein sequence ID" value="KKC41077.1"/>
    <property type="molecule type" value="Genomic_DNA"/>
</dbReference>
<dbReference type="AlphaFoldDB" id="A0A0F5QJB6"/>
<feature type="transmembrane region" description="Helical" evidence="9">
    <location>
        <begin position="20"/>
        <end position="38"/>
    </location>
</feature>
<evidence type="ECO:0000256" key="5">
    <source>
        <dbReference type="ARBA" id="ARBA00022692"/>
    </source>
</evidence>
<evidence type="ECO:0000256" key="8">
    <source>
        <dbReference type="ARBA" id="ARBA00035655"/>
    </source>
</evidence>
<dbReference type="STRING" id="1293439.WH87_02770"/>
<dbReference type="InterPro" id="IPR007272">
    <property type="entry name" value="Sulf_transp_TsuA/YedE"/>
</dbReference>
<feature type="transmembrane region" description="Helical" evidence="9">
    <location>
        <begin position="333"/>
        <end position="350"/>
    </location>
</feature>
<keyword evidence="7 9" id="KW-0472">Membrane</keyword>
<dbReference type="Pfam" id="PF04143">
    <property type="entry name" value="Sulf_transp"/>
    <property type="match status" value="1"/>
</dbReference>
<evidence type="ECO:0000313" key="10">
    <source>
        <dbReference type="EMBL" id="KKC41077.1"/>
    </source>
</evidence>